<proteinExistence type="predicted"/>
<evidence type="ECO:0000313" key="2">
    <source>
        <dbReference type="Proteomes" id="UP000029585"/>
    </source>
</evidence>
<gene>
    <name evidence="1" type="ORF">HMPREF9460_01390</name>
</gene>
<accession>A0A096B943</accession>
<keyword evidence="2" id="KW-1185">Reference proteome</keyword>
<dbReference type="EMBL" id="ADLO01000052">
    <property type="protein sequence ID" value="KGF55923.1"/>
    <property type="molecule type" value="Genomic_DNA"/>
</dbReference>
<evidence type="ECO:0000313" key="1">
    <source>
        <dbReference type="EMBL" id="KGF55923.1"/>
    </source>
</evidence>
<comment type="caution">
    <text evidence="1">The sequence shown here is derived from an EMBL/GenBank/DDBJ whole genome shotgun (WGS) entry which is preliminary data.</text>
</comment>
<sequence>MLNQEMRTVTMSRADMCRIRTALASVMLSFDEGSSSREMWKRIRADLIAQIKDQDPQDDE</sequence>
<organism evidence="1 2">
    <name type="scientific">Flavonifractor plautii 1_3_50AFAA</name>
    <dbReference type="NCBI Taxonomy" id="742738"/>
    <lineage>
        <taxon>Bacteria</taxon>
        <taxon>Bacillati</taxon>
        <taxon>Bacillota</taxon>
        <taxon>Clostridia</taxon>
        <taxon>Eubacteriales</taxon>
        <taxon>Oscillospiraceae</taxon>
        <taxon>Flavonifractor</taxon>
    </lineage>
</organism>
<dbReference type="Proteomes" id="UP000029585">
    <property type="component" value="Unassembled WGS sequence"/>
</dbReference>
<name>A0A096B943_FLAPL</name>
<reference evidence="1 2" key="1">
    <citation type="submission" date="2011-08" db="EMBL/GenBank/DDBJ databases">
        <title>The Genome Sequence of Clostridium orbiscindens 1_3_50AFAA.</title>
        <authorList>
            <consortium name="The Broad Institute Genome Sequencing Platform"/>
            <person name="Earl A."/>
            <person name="Ward D."/>
            <person name="Feldgarden M."/>
            <person name="Gevers D."/>
            <person name="Daigneault M."/>
            <person name="Strauss J."/>
            <person name="Allen-Vercoe E."/>
            <person name="Young S.K."/>
            <person name="Zeng Q."/>
            <person name="Gargeya S."/>
            <person name="Fitzgerald M."/>
            <person name="Haas B."/>
            <person name="Abouelleil A."/>
            <person name="Alvarado L."/>
            <person name="Arachchi H.M."/>
            <person name="Berlin A."/>
            <person name="Brown A."/>
            <person name="Chapman S.B."/>
            <person name="Chen Z."/>
            <person name="Dunbar C."/>
            <person name="Freedman E."/>
            <person name="Gearin G."/>
            <person name="Gellesch M."/>
            <person name="Goldberg J."/>
            <person name="Griggs A."/>
            <person name="Gujja S."/>
            <person name="Heiman D."/>
            <person name="Howarth C."/>
            <person name="Larson L."/>
            <person name="Lui A."/>
            <person name="MacDonald P.J.P."/>
            <person name="Montmayeur A."/>
            <person name="Murphy C."/>
            <person name="Neiman D."/>
            <person name="Pearson M."/>
            <person name="Priest M."/>
            <person name="Roberts A."/>
            <person name="Saif S."/>
            <person name="Shea T."/>
            <person name="Shenoy N."/>
            <person name="Sisk P."/>
            <person name="Stolte C."/>
            <person name="Sykes S."/>
            <person name="Wortman J."/>
            <person name="Nusbaum C."/>
            <person name="Birren B."/>
        </authorList>
    </citation>
    <scope>NUCLEOTIDE SEQUENCE [LARGE SCALE GENOMIC DNA]</scope>
    <source>
        <strain evidence="1 2">1_3_50AFAA</strain>
    </source>
</reference>
<dbReference type="AlphaFoldDB" id="A0A096B943"/>
<dbReference type="RefSeq" id="WP_044940042.1">
    <property type="nucleotide sequence ID" value="NZ_KN174162.1"/>
</dbReference>
<protein>
    <submittedName>
        <fullName evidence="1">Uncharacterized protein</fullName>
    </submittedName>
</protein>
<dbReference type="HOGENOM" id="CLU_3099063_0_0_9"/>